<dbReference type="InterPro" id="IPR009057">
    <property type="entry name" value="Homeodomain-like_sf"/>
</dbReference>
<name>A0A0F9KJ74_9ZZZZ</name>
<comment type="caution">
    <text evidence="2">The sequence shown here is derived from an EMBL/GenBank/DDBJ whole genome shotgun (WGS) entry which is preliminary data.</text>
</comment>
<dbReference type="SUPFAM" id="SSF46689">
    <property type="entry name" value="Homeodomain-like"/>
    <property type="match status" value="1"/>
</dbReference>
<dbReference type="PANTHER" id="PTHR34849:SF3">
    <property type="entry name" value="SSR2962 PROTEIN"/>
    <property type="match status" value="1"/>
</dbReference>
<reference evidence="2" key="1">
    <citation type="journal article" date="2015" name="Nature">
        <title>Complex archaea that bridge the gap between prokaryotes and eukaryotes.</title>
        <authorList>
            <person name="Spang A."/>
            <person name="Saw J.H."/>
            <person name="Jorgensen S.L."/>
            <person name="Zaremba-Niedzwiedzka K."/>
            <person name="Martijn J."/>
            <person name="Lind A.E."/>
            <person name="van Eijk R."/>
            <person name="Schleper C."/>
            <person name="Guy L."/>
            <person name="Ettema T.J."/>
        </authorList>
    </citation>
    <scope>NUCLEOTIDE SEQUENCE</scope>
</reference>
<dbReference type="Pfam" id="PF04255">
    <property type="entry name" value="DUF433"/>
    <property type="match status" value="1"/>
</dbReference>
<dbReference type="Gene3D" id="1.10.10.10">
    <property type="entry name" value="Winged helix-like DNA-binding domain superfamily/Winged helix DNA-binding domain"/>
    <property type="match status" value="1"/>
</dbReference>
<protein>
    <recommendedName>
        <fullName evidence="3">DUF433 domain-containing protein</fullName>
    </recommendedName>
</protein>
<evidence type="ECO:0000256" key="1">
    <source>
        <dbReference type="SAM" id="Coils"/>
    </source>
</evidence>
<dbReference type="EMBL" id="LAZR01007928">
    <property type="protein sequence ID" value="KKM82013.1"/>
    <property type="molecule type" value="Genomic_DNA"/>
</dbReference>
<accession>A0A0F9KJ74</accession>
<gene>
    <name evidence="2" type="ORF">LCGC14_1323880</name>
</gene>
<dbReference type="AlphaFoldDB" id="A0A0F9KJ74"/>
<dbReference type="PANTHER" id="PTHR34849">
    <property type="entry name" value="SSL5025 PROTEIN"/>
    <property type="match status" value="1"/>
</dbReference>
<proteinExistence type="predicted"/>
<feature type="coiled-coil region" evidence="1">
    <location>
        <begin position="188"/>
        <end position="215"/>
    </location>
</feature>
<dbReference type="InterPro" id="IPR007367">
    <property type="entry name" value="DUF433"/>
</dbReference>
<evidence type="ECO:0008006" key="3">
    <source>
        <dbReference type="Google" id="ProtNLM"/>
    </source>
</evidence>
<organism evidence="2">
    <name type="scientific">marine sediment metagenome</name>
    <dbReference type="NCBI Taxonomy" id="412755"/>
    <lineage>
        <taxon>unclassified sequences</taxon>
        <taxon>metagenomes</taxon>
        <taxon>ecological metagenomes</taxon>
    </lineage>
</organism>
<sequence length="271" mass="31505">MRTHEEFIRENFTLEEQADFQKACEEEQVEIDKEARLSEIEKRLEKTTPGEWLWEPIDHESENLCSHTEDGNRSGGCISILQGILDTGNINGLPENKEFIAHSPEDIKWLIEELKFSRQQHSGALNAYNEKSEEVKRLWKPAEHQYIARGELLGLELEDILCGITDRLDEYDLIFEIETMLHDFKDSPEKFRARVKEQEDEMKKLQEENQMTEIVSHPDIRSGEPCIAGTRITVENVLQCLFYSGDSEQEIARNLGITIEDIEEVKMYSDD</sequence>
<keyword evidence="1" id="KW-0175">Coiled coil</keyword>
<dbReference type="InterPro" id="IPR036388">
    <property type="entry name" value="WH-like_DNA-bd_sf"/>
</dbReference>
<evidence type="ECO:0000313" key="2">
    <source>
        <dbReference type="EMBL" id="KKM82013.1"/>
    </source>
</evidence>